<evidence type="ECO:0000256" key="2">
    <source>
        <dbReference type="SAM" id="Phobius"/>
    </source>
</evidence>
<organism evidence="3 4">
    <name type="scientific">Forsythia ovata</name>
    <dbReference type="NCBI Taxonomy" id="205694"/>
    <lineage>
        <taxon>Eukaryota</taxon>
        <taxon>Viridiplantae</taxon>
        <taxon>Streptophyta</taxon>
        <taxon>Embryophyta</taxon>
        <taxon>Tracheophyta</taxon>
        <taxon>Spermatophyta</taxon>
        <taxon>Magnoliopsida</taxon>
        <taxon>eudicotyledons</taxon>
        <taxon>Gunneridae</taxon>
        <taxon>Pentapetalae</taxon>
        <taxon>asterids</taxon>
        <taxon>lamiids</taxon>
        <taxon>Lamiales</taxon>
        <taxon>Oleaceae</taxon>
        <taxon>Forsythieae</taxon>
        <taxon>Forsythia</taxon>
    </lineage>
</organism>
<feature type="compositionally biased region" description="Low complexity" evidence="1">
    <location>
        <begin position="94"/>
        <end position="103"/>
    </location>
</feature>
<comment type="caution">
    <text evidence="3">The sequence shown here is derived from an EMBL/GenBank/DDBJ whole genome shotgun (WGS) entry which is preliminary data.</text>
</comment>
<keyword evidence="2" id="KW-1133">Transmembrane helix</keyword>
<evidence type="ECO:0000313" key="3">
    <source>
        <dbReference type="EMBL" id="KAL2528085.1"/>
    </source>
</evidence>
<reference evidence="4" key="1">
    <citation type="submission" date="2024-07" db="EMBL/GenBank/DDBJ databases">
        <title>Two chromosome-level genome assemblies of Korean endemic species Abeliophyllum distichum and Forsythia ovata (Oleaceae).</title>
        <authorList>
            <person name="Jang H."/>
        </authorList>
    </citation>
    <scope>NUCLEOTIDE SEQUENCE [LARGE SCALE GENOMIC DNA]</scope>
</reference>
<evidence type="ECO:0000256" key="1">
    <source>
        <dbReference type="SAM" id="MobiDB-lite"/>
    </source>
</evidence>
<sequence>MLKIDAASLRLLSANLHLSLSYTICAFISIFTIVKPEVGYHQHSCDPATSAVTAIALDLPWPRRRVKIHHPCSVDVSPEPHPFREFPHRPPSSGPSTQSGSIGADNSLETAWRAESESLKSILTGAPHSKLGRLALVQAQMVYDRDRWRLAKRRRRVAA</sequence>
<keyword evidence="2" id="KW-0472">Membrane</keyword>
<dbReference type="EMBL" id="JBFOLJ010000006">
    <property type="protein sequence ID" value="KAL2528085.1"/>
    <property type="molecule type" value="Genomic_DNA"/>
</dbReference>
<accession>A0ABD1USP7</accession>
<keyword evidence="4" id="KW-1185">Reference proteome</keyword>
<gene>
    <name evidence="3" type="ORF">Fot_20686</name>
</gene>
<dbReference type="Proteomes" id="UP001604277">
    <property type="component" value="Unassembled WGS sequence"/>
</dbReference>
<name>A0ABD1USP7_9LAMI</name>
<dbReference type="AlphaFoldDB" id="A0ABD1USP7"/>
<evidence type="ECO:0000313" key="4">
    <source>
        <dbReference type="Proteomes" id="UP001604277"/>
    </source>
</evidence>
<proteinExistence type="predicted"/>
<feature type="transmembrane region" description="Helical" evidence="2">
    <location>
        <begin position="12"/>
        <end position="34"/>
    </location>
</feature>
<keyword evidence="2" id="KW-0812">Transmembrane</keyword>
<feature type="region of interest" description="Disordered" evidence="1">
    <location>
        <begin position="76"/>
        <end position="104"/>
    </location>
</feature>
<protein>
    <submittedName>
        <fullName evidence="3">Dynamin GTPase</fullName>
    </submittedName>
</protein>